<dbReference type="OrthoDB" id="2112749at2"/>
<dbReference type="eggNOG" id="ENOG502ZMYD">
    <property type="taxonomic scope" value="Bacteria"/>
</dbReference>
<feature type="chain" id="PRO_5002676867" evidence="1">
    <location>
        <begin position="24"/>
        <end position="342"/>
    </location>
</feature>
<dbReference type="KEGG" id="csc:Csac_0725"/>
<dbReference type="RefSeq" id="WP_011916291.1">
    <property type="nucleotide sequence ID" value="NC_009437.1"/>
</dbReference>
<gene>
    <name evidence="2" type="ordered locus">Csac_0725</name>
</gene>
<protein>
    <submittedName>
        <fullName evidence="2">Uncharacterized protein</fullName>
    </submittedName>
</protein>
<reference evidence="2 3" key="1">
    <citation type="journal article" date="2008" name="Appl. Environ. Microbiol.">
        <title>Hydrogenomics of the extremely thermophilic bacterium Caldicellulosiruptor saccharolyticus.</title>
        <authorList>
            <person name="van de Werken H.J."/>
            <person name="Verhaart M.R."/>
            <person name="VanFossen A.L."/>
            <person name="Willquist K."/>
            <person name="Lewis D.L."/>
            <person name="Nichols J.D."/>
            <person name="Goorissen H.P."/>
            <person name="Mongodin E.F."/>
            <person name="Nelson K.E."/>
            <person name="van Niel E.W."/>
            <person name="Stams A.J."/>
            <person name="Ward D.E."/>
            <person name="de Vos W.M."/>
            <person name="van der Oost J."/>
            <person name="Kelly R.M."/>
            <person name="Kengen S.W."/>
        </authorList>
    </citation>
    <scope>NUCLEOTIDE SEQUENCE [LARGE SCALE GENOMIC DNA]</scope>
    <source>
        <strain evidence="3">ATCC 43494 / DSM 8903 / Tp8T 6331</strain>
    </source>
</reference>
<proteinExistence type="predicted"/>
<sequence>MKKLSIAMVVIFIISLLSLTAFATSGDEKYMPNFDVEKNYTKIQNLLDKRAKLLLNNKEDVAALNEIDLQLVKYGVKFLTLDEVLSQFPMERDNGNGGNNSTIHDKNSVSVLVSVPTSNKNTWMSYRTSNYYYKGKYYNIQRLIAQPKSDDSPLMNIGSRIVTYNYNWQAGVYNVIESLAWSAVGTIPGASIFVNLYDAISSFISGISKTTEVNVPNIAYSWASITTAVFTYVRLESESDNRQVLSYISTKTNTVIGYQIPKLSYKNKNGVWVAAPDVIQGKRTIDIIPSGYDSISGAVEAYCGGYSVPQRATVDGIRISGPESKVVQTIYPCNPQFPLHCE</sequence>
<feature type="signal peptide" evidence="1">
    <location>
        <begin position="1"/>
        <end position="23"/>
    </location>
</feature>
<dbReference type="EMBL" id="CP000679">
    <property type="protein sequence ID" value="ABP66344.1"/>
    <property type="molecule type" value="Genomic_DNA"/>
</dbReference>
<keyword evidence="1" id="KW-0732">Signal</keyword>
<organism evidence="2 3">
    <name type="scientific">Caldicellulosiruptor saccharolyticus (strain ATCC 43494 / DSM 8903 / Tp8T 6331)</name>
    <dbReference type="NCBI Taxonomy" id="351627"/>
    <lineage>
        <taxon>Bacteria</taxon>
        <taxon>Bacillati</taxon>
        <taxon>Bacillota</taxon>
        <taxon>Bacillota incertae sedis</taxon>
        <taxon>Caldicellulosiruptorales</taxon>
        <taxon>Caldicellulosiruptoraceae</taxon>
        <taxon>Caldicellulosiruptor</taxon>
    </lineage>
</organism>
<dbReference type="AlphaFoldDB" id="A4XHF9"/>
<keyword evidence="3" id="KW-1185">Reference proteome</keyword>
<accession>A4XHF9</accession>
<name>A4XHF9_CALS8</name>
<evidence type="ECO:0000256" key="1">
    <source>
        <dbReference type="SAM" id="SignalP"/>
    </source>
</evidence>
<evidence type="ECO:0000313" key="3">
    <source>
        <dbReference type="Proteomes" id="UP000000256"/>
    </source>
</evidence>
<evidence type="ECO:0000313" key="2">
    <source>
        <dbReference type="EMBL" id="ABP66344.1"/>
    </source>
</evidence>
<dbReference type="HOGENOM" id="CLU_810585_0_0_9"/>
<dbReference type="Proteomes" id="UP000000256">
    <property type="component" value="Chromosome"/>
</dbReference>